<dbReference type="Gene3D" id="3.10.105.10">
    <property type="entry name" value="Dipeptide-binding Protein, Domain 3"/>
    <property type="match status" value="1"/>
</dbReference>
<evidence type="ECO:0000259" key="6">
    <source>
        <dbReference type="Pfam" id="PF00496"/>
    </source>
</evidence>
<comment type="caution">
    <text evidence="7">The sequence shown here is derived from an EMBL/GenBank/DDBJ whole genome shotgun (WGS) entry which is preliminary data.</text>
</comment>
<dbReference type="InterPro" id="IPR000914">
    <property type="entry name" value="SBP_5_dom"/>
</dbReference>
<dbReference type="PANTHER" id="PTHR30290">
    <property type="entry name" value="PERIPLASMIC BINDING COMPONENT OF ABC TRANSPORTER"/>
    <property type="match status" value="1"/>
</dbReference>
<dbReference type="Gene3D" id="3.40.190.10">
    <property type="entry name" value="Periplasmic binding protein-like II"/>
    <property type="match status" value="1"/>
</dbReference>
<gene>
    <name evidence="7" type="ORF">JDN41_05500</name>
</gene>
<sequence>MLRATFNKCEKKVASLMPHFVHLLFAALIGLSLAAPAFAEPEKHHALSLVREPKYPADFKHFDGVNPNAPKGGTVRLASAAPYDNLNPAVFRGNIAPGVSRGADLVFEALMVTSREEGSTQYCLLCEWVSFPEDRSSVTFKLRESARWHDGVAVTVEDVLFSMDVAKGKDPDTGAPWQPLLAQYYKNVVKGEKTGEHEVTFTFDVSGNRELPFIVGELVVYPKHWWEGRDESGKPRDISKTSLEPPLGSGPYKVKATRPGEWIAFERVPAYWGRDLPVRAGENNFDTLEFQYYGDSNVSMEAFKAGQYDFRAESSAKTWATAYDFPALREGKVVKREVKLETPKPMQGFIFNIRRPKFEDVRVRRAFNLAFDFEWTNQNLFFGQYTRTNSFFQGQELASKGLPSPAELELLEPLRDKIPPEVFTEEFRNPVNNDPADFRTNLRQAARLLKEAGYNVVNNKLVSPKGEPFTVEFLIESEAFQRVILPYVENLRRLGIDANVRLVDSTEMKRREDTFDFDIIVGVFAQSESPGNEQREFWSSSAADQTGSRNVIGIKNPAIDTLVDKIIFAPNRDALVTACRALDRVLLWSAFVIPQWHSATARIAYWNKFGSPDPLPKLVVGFPEVWWFDAELAAKNGLK</sequence>
<protein>
    <submittedName>
        <fullName evidence="7">ABC transporter substrate-binding protein</fullName>
    </submittedName>
</protein>
<dbReference type="InterPro" id="IPR039424">
    <property type="entry name" value="SBP_5"/>
</dbReference>
<evidence type="ECO:0000256" key="1">
    <source>
        <dbReference type="ARBA" id="ARBA00004418"/>
    </source>
</evidence>
<organism evidence="7 8">
    <name type="scientific">Rhodomicrobium udaipurense</name>
    <dbReference type="NCBI Taxonomy" id="1202716"/>
    <lineage>
        <taxon>Bacteria</taxon>
        <taxon>Pseudomonadati</taxon>
        <taxon>Pseudomonadota</taxon>
        <taxon>Alphaproteobacteria</taxon>
        <taxon>Hyphomicrobiales</taxon>
        <taxon>Hyphomicrobiaceae</taxon>
        <taxon>Rhodomicrobium</taxon>
    </lineage>
</organism>
<dbReference type="GO" id="GO:0030288">
    <property type="term" value="C:outer membrane-bounded periplasmic space"/>
    <property type="evidence" value="ECO:0007669"/>
    <property type="project" value="TreeGrafter"/>
</dbReference>
<evidence type="ECO:0000313" key="8">
    <source>
        <dbReference type="Proteomes" id="UP000623250"/>
    </source>
</evidence>
<dbReference type="CDD" id="cd08497">
    <property type="entry name" value="MbnE-like"/>
    <property type="match status" value="1"/>
</dbReference>
<reference evidence="7 8" key="1">
    <citation type="submission" date="2020-12" db="EMBL/GenBank/DDBJ databases">
        <title>Revised draft genomes of Rhodomicrobium vannielii ATCC 17100 and Rhodomicrobium udaipurense JA643.</title>
        <authorList>
            <person name="Conners E.M."/>
            <person name="Davenport E.J."/>
            <person name="Bose A."/>
        </authorList>
    </citation>
    <scope>NUCLEOTIDE SEQUENCE [LARGE SCALE GENOMIC DNA]</scope>
    <source>
        <strain evidence="7 8">JA643</strain>
    </source>
</reference>
<evidence type="ECO:0000256" key="5">
    <source>
        <dbReference type="SAM" id="SignalP"/>
    </source>
</evidence>
<dbReference type="Proteomes" id="UP000623250">
    <property type="component" value="Unassembled WGS sequence"/>
</dbReference>
<dbReference type="GO" id="GO:1904680">
    <property type="term" value="F:peptide transmembrane transporter activity"/>
    <property type="evidence" value="ECO:0007669"/>
    <property type="project" value="TreeGrafter"/>
</dbReference>
<dbReference type="AlphaFoldDB" id="A0A8I1KJL2"/>
<evidence type="ECO:0000256" key="2">
    <source>
        <dbReference type="ARBA" id="ARBA00005695"/>
    </source>
</evidence>
<keyword evidence="8" id="KW-1185">Reference proteome</keyword>
<dbReference type="GO" id="GO:0015833">
    <property type="term" value="P:peptide transport"/>
    <property type="evidence" value="ECO:0007669"/>
    <property type="project" value="TreeGrafter"/>
</dbReference>
<dbReference type="InterPro" id="IPR030678">
    <property type="entry name" value="Peptide/Ni-bd"/>
</dbReference>
<feature type="compositionally biased region" description="Basic and acidic residues" evidence="4">
    <location>
        <begin position="230"/>
        <end position="239"/>
    </location>
</feature>
<evidence type="ECO:0000256" key="3">
    <source>
        <dbReference type="ARBA" id="ARBA00022729"/>
    </source>
</evidence>
<comment type="similarity">
    <text evidence="2">Belongs to the bacterial solute-binding protein 5 family.</text>
</comment>
<feature type="signal peptide" evidence="5">
    <location>
        <begin position="1"/>
        <end position="39"/>
    </location>
</feature>
<dbReference type="EMBL" id="JAEMUK010000010">
    <property type="protein sequence ID" value="MBJ7543009.1"/>
    <property type="molecule type" value="Genomic_DNA"/>
</dbReference>
<dbReference type="PANTHER" id="PTHR30290:SF64">
    <property type="entry name" value="ABC TRANSPORTER PERIPLASMIC BINDING PROTEIN"/>
    <property type="match status" value="1"/>
</dbReference>
<feature type="region of interest" description="Disordered" evidence="4">
    <location>
        <begin position="230"/>
        <end position="251"/>
    </location>
</feature>
<accession>A0A8I1KJL2</accession>
<proteinExistence type="inferred from homology"/>
<dbReference type="SUPFAM" id="SSF53850">
    <property type="entry name" value="Periplasmic binding protein-like II"/>
    <property type="match status" value="1"/>
</dbReference>
<comment type="subcellular location">
    <subcellularLocation>
        <location evidence="1">Periplasm</location>
    </subcellularLocation>
</comment>
<dbReference type="GO" id="GO:0042884">
    <property type="term" value="P:microcin transport"/>
    <property type="evidence" value="ECO:0007669"/>
    <property type="project" value="TreeGrafter"/>
</dbReference>
<feature type="chain" id="PRO_5034394779" evidence="5">
    <location>
        <begin position="40"/>
        <end position="639"/>
    </location>
</feature>
<dbReference type="PIRSF" id="PIRSF002741">
    <property type="entry name" value="MppA"/>
    <property type="match status" value="1"/>
</dbReference>
<keyword evidence="3 5" id="KW-0732">Signal</keyword>
<dbReference type="Pfam" id="PF00496">
    <property type="entry name" value="SBP_bac_5"/>
    <property type="match status" value="1"/>
</dbReference>
<evidence type="ECO:0000256" key="4">
    <source>
        <dbReference type="SAM" id="MobiDB-lite"/>
    </source>
</evidence>
<evidence type="ECO:0000313" key="7">
    <source>
        <dbReference type="EMBL" id="MBJ7543009.1"/>
    </source>
</evidence>
<feature type="domain" description="Solute-binding protein family 5" evidence="6">
    <location>
        <begin position="133"/>
        <end position="542"/>
    </location>
</feature>
<name>A0A8I1KJL2_9HYPH</name>
<dbReference type="GO" id="GO:0043190">
    <property type="term" value="C:ATP-binding cassette (ABC) transporter complex"/>
    <property type="evidence" value="ECO:0007669"/>
    <property type="project" value="InterPro"/>
</dbReference>